<keyword evidence="2" id="KW-1185">Reference proteome</keyword>
<feature type="non-terminal residue" evidence="1">
    <location>
        <position position="156"/>
    </location>
</feature>
<comment type="caution">
    <text evidence="1">The sequence shown here is derived from an EMBL/GenBank/DDBJ whole genome shotgun (WGS) entry which is preliminary data.</text>
</comment>
<sequence length="156" mass="17341">MLSSAPYRGYVFPQARKLSITLFWDEPEGSDTSDESNTIDPLVAKSNLDAFVQRVKYMVPSVNEISVQPTASSLENSGIVSHHFIDMASQLYRLANCVSHYCRVDSTAVEEVRFDNIQNMTSIAYNGEGLGDQFTQLARLNAPTLLSLTINTNNEE</sequence>
<name>A0ACC1KX68_9FUNG</name>
<reference evidence="1" key="1">
    <citation type="submission" date="2022-07" db="EMBL/GenBank/DDBJ databases">
        <title>Phylogenomic reconstructions and comparative analyses of Kickxellomycotina fungi.</title>
        <authorList>
            <person name="Reynolds N.K."/>
            <person name="Stajich J.E."/>
            <person name="Barry K."/>
            <person name="Grigoriev I.V."/>
            <person name="Crous P."/>
            <person name="Smith M.E."/>
        </authorList>
    </citation>
    <scope>NUCLEOTIDE SEQUENCE</scope>
    <source>
        <strain evidence="1">CBS 102833</strain>
    </source>
</reference>
<dbReference type="Proteomes" id="UP001140096">
    <property type="component" value="Unassembled WGS sequence"/>
</dbReference>
<evidence type="ECO:0000313" key="1">
    <source>
        <dbReference type="EMBL" id="KAJ2796975.1"/>
    </source>
</evidence>
<gene>
    <name evidence="1" type="ORF">H4S07_006064</name>
</gene>
<evidence type="ECO:0000313" key="2">
    <source>
        <dbReference type="Proteomes" id="UP001140096"/>
    </source>
</evidence>
<accession>A0ACC1KX68</accession>
<organism evidence="1 2">
    <name type="scientific">Coemansia furcata</name>
    <dbReference type="NCBI Taxonomy" id="417177"/>
    <lineage>
        <taxon>Eukaryota</taxon>
        <taxon>Fungi</taxon>
        <taxon>Fungi incertae sedis</taxon>
        <taxon>Zoopagomycota</taxon>
        <taxon>Kickxellomycotina</taxon>
        <taxon>Kickxellomycetes</taxon>
        <taxon>Kickxellales</taxon>
        <taxon>Kickxellaceae</taxon>
        <taxon>Coemansia</taxon>
    </lineage>
</organism>
<dbReference type="EMBL" id="JANBUP010003370">
    <property type="protein sequence ID" value="KAJ2796975.1"/>
    <property type="molecule type" value="Genomic_DNA"/>
</dbReference>
<proteinExistence type="predicted"/>
<protein>
    <submittedName>
        <fullName evidence="1">Uncharacterized protein</fullName>
    </submittedName>
</protein>